<dbReference type="GO" id="GO:0005524">
    <property type="term" value="F:ATP binding"/>
    <property type="evidence" value="ECO:0007669"/>
    <property type="project" value="UniProtKB-KW"/>
</dbReference>
<feature type="binding site" evidence="15">
    <location>
        <position position="231"/>
    </location>
    <ligand>
        <name>L-serine</name>
        <dbReference type="ChEBI" id="CHEBI:33384"/>
    </ligand>
</feature>
<dbReference type="GO" id="GO:0016740">
    <property type="term" value="F:transferase activity"/>
    <property type="evidence" value="ECO:0007669"/>
    <property type="project" value="UniProtKB-ARBA"/>
</dbReference>
<accession>A0A398CK99</accession>
<feature type="binding site" evidence="15">
    <location>
        <position position="284"/>
    </location>
    <ligand>
        <name>L-serine</name>
        <dbReference type="ChEBI" id="CHEBI:33384"/>
    </ligand>
</feature>
<dbReference type="GO" id="GO:0005737">
    <property type="term" value="C:cytoplasm"/>
    <property type="evidence" value="ECO:0007669"/>
    <property type="project" value="UniProtKB-SubCell"/>
</dbReference>
<dbReference type="Proteomes" id="UP000266340">
    <property type="component" value="Unassembled WGS sequence"/>
</dbReference>
<dbReference type="OrthoDB" id="9804647at2"/>
<name>A0A398CK99_9BACL</name>
<comment type="catalytic activity">
    <reaction evidence="13">
        <text>tRNA(Ser) + L-serine + ATP = L-seryl-tRNA(Ser) + AMP + diphosphate + H(+)</text>
        <dbReference type="Rhea" id="RHEA:12292"/>
        <dbReference type="Rhea" id="RHEA-COMP:9669"/>
        <dbReference type="Rhea" id="RHEA-COMP:9703"/>
        <dbReference type="ChEBI" id="CHEBI:15378"/>
        <dbReference type="ChEBI" id="CHEBI:30616"/>
        <dbReference type="ChEBI" id="CHEBI:33019"/>
        <dbReference type="ChEBI" id="CHEBI:33384"/>
        <dbReference type="ChEBI" id="CHEBI:78442"/>
        <dbReference type="ChEBI" id="CHEBI:78533"/>
        <dbReference type="ChEBI" id="CHEBI:456215"/>
        <dbReference type="EC" id="6.1.1.11"/>
    </reaction>
</comment>
<dbReference type="PANTHER" id="PTHR43697:SF1">
    <property type="entry name" value="SERINE--TRNA LIGASE"/>
    <property type="match status" value="1"/>
</dbReference>
<reference evidence="19 20" key="1">
    <citation type="submission" date="2018-09" db="EMBL/GenBank/DDBJ databases">
        <title>Cohnella cavernae sp. nov., isolated from a karst cave.</title>
        <authorList>
            <person name="Zhu H."/>
        </authorList>
    </citation>
    <scope>NUCLEOTIDE SEQUENCE [LARGE SCALE GENOMIC DNA]</scope>
    <source>
        <strain evidence="19 20">K2E09-144</strain>
    </source>
</reference>
<evidence type="ECO:0000259" key="18">
    <source>
        <dbReference type="PROSITE" id="PS50862"/>
    </source>
</evidence>
<dbReference type="InterPro" id="IPR006195">
    <property type="entry name" value="aa-tRNA-synth_II"/>
</dbReference>
<comment type="subcellular location">
    <subcellularLocation>
        <location evidence="1">Cytoplasm</location>
    </subcellularLocation>
</comment>
<evidence type="ECO:0000256" key="10">
    <source>
        <dbReference type="ARBA" id="ARBA00023146"/>
    </source>
</evidence>
<dbReference type="Pfam" id="PF02403">
    <property type="entry name" value="Seryl_tRNA_N"/>
    <property type="match status" value="1"/>
</dbReference>
<evidence type="ECO:0000313" key="20">
    <source>
        <dbReference type="Proteomes" id="UP000266340"/>
    </source>
</evidence>
<dbReference type="EMBL" id="QXJM01000039">
    <property type="protein sequence ID" value="RIE02730.1"/>
    <property type="molecule type" value="Genomic_DNA"/>
</dbReference>
<keyword evidence="5" id="KW-0963">Cytoplasm</keyword>
<evidence type="ECO:0000256" key="3">
    <source>
        <dbReference type="ARBA" id="ARBA00010728"/>
    </source>
</evidence>
<feature type="domain" description="Aminoacyl-transfer RNA synthetases class-II family profile" evidence="18">
    <location>
        <begin position="140"/>
        <end position="410"/>
    </location>
</feature>
<comment type="similarity">
    <text evidence="3">Belongs to the class-II aminoacyl-tRNA synthetase family. Type-1 seryl-tRNA synthetase subfamily.</text>
</comment>
<feature type="binding site" evidence="16">
    <location>
        <begin position="350"/>
        <end position="353"/>
    </location>
    <ligand>
        <name>ATP</name>
        <dbReference type="ChEBI" id="CHEBI:30616"/>
    </ligand>
</feature>
<keyword evidence="9" id="KW-0648">Protein biosynthesis</keyword>
<comment type="pathway">
    <text evidence="2">Aminoacyl-tRNA biosynthesis; selenocysteinyl-tRNA(Sec) biosynthesis; L-seryl-tRNA(Sec) from L-serine and tRNA(Sec): step 1/1.</text>
</comment>
<keyword evidence="8 16" id="KW-0067">ATP-binding</keyword>
<keyword evidence="20" id="KW-1185">Reference proteome</keyword>
<feature type="binding site" evidence="16">
    <location>
        <begin position="277"/>
        <end position="280"/>
    </location>
    <ligand>
        <name>ATP</name>
        <dbReference type="ChEBI" id="CHEBI:30616"/>
    </ligand>
</feature>
<dbReference type="InterPro" id="IPR002314">
    <property type="entry name" value="aa-tRNA-synt_IIb"/>
</dbReference>
<proteinExistence type="inferred from homology"/>
<protein>
    <recommendedName>
        <fullName evidence="11 14">Serine--tRNA ligase</fullName>
        <ecNumber evidence="4 14">6.1.1.11</ecNumber>
    </recommendedName>
</protein>
<evidence type="ECO:0000256" key="7">
    <source>
        <dbReference type="ARBA" id="ARBA00022741"/>
    </source>
</evidence>
<dbReference type="InterPro" id="IPR045864">
    <property type="entry name" value="aa-tRNA-synth_II/BPL/LPL"/>
</dbReference>
<evidence type="ECO:0000256" key="6">
    <source>
        <dbReference type="ARBA" id="ARBA00022598"/>
    </source>
</evidence>
<dbReference type="PIRSF" id="PIRSF001529">
    <property type="entry name" value="Ser-tRNA-synth_IIa"/>
    <property type="match status" value="1"/>
</dbReference>
<dbReference type="InterPro" id="IPR015866">
    <property type="entry name" value="Ser-tRNA-synth_1_N"/>
</dbReference>
<feature type="site" description="Important for serine binding" evidence="15">
    <location>
        <position position="385"/>
    </location>
</feature>
<keyword evidence="10" id="KW-0030">Aminoacyl-tRNA synthetase</keyword>
<dbReference type="GO" id="GO:0006434">
    <property type="term" value="P:seryl-tRNA aminoacylation"/>
    <property type="evidence" value="ECO:0007669"/>
    <property type="project" value="UniProtKB-UniRule"/>
</dbReference>
<feature type="binding site" evidence="15">
    <location>
        <position position="383"/>
    </location>
    <ligand>
        <name>L-serine</name>
        <dbReference type="ChEBI" id="CHEBI:33384"/>
    </ligand>
</feature>
<evidence type="ECO:0000256" key="8">
    <source>
        <dbReference type="ARBA" id="ARBA00022840"/>
    </source>
</evidence>
<feature type="coiled-coil region" evidence="17">
    <location>
        <begin position="30"/>
        <end position="64"/>
    </location>
</feature>
<evidence type="ECO:0000256" key="1">
    <source>
        <dbReference type="ARBA" id="ARBA00004496"/>
    </source>
</evidence>
<dbReference type="Gene3D" id="3.30.930.10">
    <property type="entry name" value="Bira Bifunctional Protein, Domain 2"/>
    <property type="match status" value="1"/>
</dbReference>
<evidence type="ECO:0000256" key="9">
    <source>
        <dbReference type="ARBA" id="ARBA00022917"/>
    </source>
</evidence>
<dbReference type="InterPro" id="IPR033729">
    <property type="entry name" value="SerRS_core"/>
</dbReference>
<keyword evidence="17" id="KW-0175">Coiled coil</keyword>
<evidence type="ECO:0000256" key="14">
    <source>
        <dbReference type="NCBIfam" id="TIGR00414"/>
    </source>
</evidence>
<dbReference type="PANTHER" id="PTHR43697">
    <property type="entry name" value="SERYL-TRNA SYNTHETASE"/>
    <property type="match status" value="1"/>
</dbReference>
<evidence type="ECO:0000256" key="5">
    <source>
        <dbReference type="ARBA" id="ARBA00022490"/>
    </source>
</evidence>
<dbReference type="GO" id="GO:0140096">
    <property type="term" value="F:catalytic activity, acting on a protein"/>
    <property type="evidence" value="ECO:0007669"/>
    <property type="project" value="UniProtKB-ARBA"/>
</dbReference>
<evidence type="ECO:0000256" key="13">
    <source>
        <dbReference type="ARBA" id="ARBA00048823"/>
    </source>
</evidence>
<evidence type="ECO:0000256" key="15">
    <source>
        <dbReference type="PIRSR" id="PIRSR001529-1"/>
    </source>
</evidence>
<dbReference type="SUPFAM" id="SSF55681">
    <property type="entry name" value="Class II aaRS and biotin synthetases"/>
    <property type="match status" value="1"/>
</dbReference>
<evidence type="ECO:0000256" key="17">
    <source>
        <dbReference type="SAM" id="Coils"/>
    </source>
</evidence>
<feature type="binding site" evidence="15">
    <location>
        <position position="261"/>
    </location>
    <ligand>
        <name>L-serine</name>
        <dbReference type="ChEBI" id="CHEBI:33384"/>
    </ligand>
</feature>
<dbReference type="PRINTS" id="PR00981">
    <property type="entry name" value="TRNASYNTHSER"/>
</dbReference>
<dbReference type="AlphaFoldDB" id="A0A398CK99"/>
<feature type="binding site" evidence="16">
    <location>
        <begin position="261"/>
        <end position="263"/>
    </location>
    <ligand>
        <name>ATP</name>
        <dbReference type="ChEBI" id="CHEBI:30616"/>
    </ligand>
</feature>
<keyword evidence="7" id="KW-0547">Nucleotide-binding</keyword>
<keyword evidence="6 19" id="KW-0436">Ligase</keyword>
<evidence type="ECO:0000313" key="19">
    <source>
        <dbReference type="EMBL" id="RIE02730.1"/>
    </source>
</evidence>
<dbReference type="Gene3D" id="1.10.287.40">
    <property type="entry name" value="Serine-tRNA synthetase, tRNA binding domain"/>
    <property type="match status" value="1"/>
</dbReference>
<dbReference type="RefSeq" id="WP_119150764.1">
    <property type="nucleotide sequence ID" value="NZ_JBHSOV010000035.1"/>
</dbReference>
<dbReference type="InterPro" id="IPR010978">
    <property type="entry name" value="tRNA-bd_arm"/>
</dbReference>
<dbReference type="NCBIfam" id="TIGR00414">
    <property type="entry name" value="serS"/>
    <property type="match status" value="1"/>
</dbReference>
<dbReference type="CDD" id="cd00770">
    <property type="entry name" value="SerRS_core"/>
    <property type="match status" value="1"/>
</dbReference>
<comment type="caution">
    <text evidence="19">The sequence shown here is derived from an EMBL/GenBank/DDBJ whole genome shotgun (WGS) entry which is preliminary data.</text>
</comment>
<dbReference type="SUPFAM" id="SSF46589">
    <property type="entry name" value="tRNA-binding arm"/>
    <property type="match status" value="1"/>
</dbReference>
<evidence type="ECO:0000256" key="16">
    <source>
        <dbReference type="PIRSR" id="PIRSR001529-2"/>
    </source>
</evidence>
<comment type="catalytic activity">
    <reaction evidence="12">
        <text>tRNA(Sec) + L-serine + ATP = L-seryl-tRNA(Sec) + AMP + diphosphate + H(+)</text>
        <dbReference type="Rhea" id="RHEA:42580"/>
        <dbReference type="Rhea" id="RHEA-COMP:9742"/>
        <dbReference type="Rhea" id="RHEA-COMP:10128"/>
        <dbReference type="ChEBI" id="CHEBI:15378"/>
        <dbReference type="ChEBI" id="CHEBI:30616"/>
        <dbReference type="ChEBI" id="CHEBI:33019"/>
        <dbReference type="ChEBI" id="CHEBI:33384"/>
        <dbReference type="ChEBI" id="CHEBI:78442"/>
        <dbReference type="ChEBI" id="CHEBI:78533"/>
        <dbReference type="ChEBI" id="CHEBI:456215"/>
        <dbReference type="EC" id="6.1.1.11"/>
    </reaction>
</comment>
<organism evidence="19 20">
    <name type="scientific">Cohnella faecalis</name>
    <dbReference type="NCBI Taxonomy" id="2315694"/>
    <lineage>
        <taxon>Bacteria</taxon>
        <taxon>Bacillati</taxon>
        <taxon>Bacillota</taxon>
        <taxon>Bacilli</taxon>
        <taxon>Bacillales</taxon>
        <taxon>Paenibacillaceae</taxon>
        <taxon>Cohnella</taxon>
    </lineage>
</organism>
<evidence type="ECO:0000256" key="11">
    <source>
        <dbReference type="ARBA" id="ARBA00039158"/>
    </source>
</evidence>
<dbReference type="GO" id="GO:0004828">
    <property type="term" value="F:serine-tRNA ligase activity"/>
    <property type="evidence" value="ECO:0007669"/>
    <property type="project" value="UniProtKB-UniRule"/>
</dbReference>
<gene>
    <name evidence="19" type="ORF">D3H35_18965</name>
</gene>
<dbReference type="PROSITE" id="PS50862">
    <property type="entry name" value="AA_TRNA_LIGASE_II"/>
    <property type="match status" value="1"/>
</dbReference>
<dbReference type="Pfam" id="PF00587">
    <property type="entry name" value="tRNA-synt_2b"/>
    <property type="match status" value="1"/>
</dbReference>
<dbReference type="InterPro" id="IPR002317">
    <property type="entry name" value="Ser-tRNA-ligase_type_1"/>
</dbReference>
<dbReference type="InterPro" id="IPR042103">
    <property type="entry name" value="SerRS_1_N_sf"/>
</dbReference>
<evidence type="ECO:0000256" key="2">
    <source>
        <dbReference type="ARBA" id="ARBA00005045"/>
    </source>
</evidence>
<sequence length="428" mass="49100">MLDIRYIRDNGELLQRTADKKGIDVSIRELLELDVRRRRLRQEADELRRERNRLSEEIGRWLRSGEHNRGEEAKRTVNGMNERLDVCEKELEEVEAPYERLMQLVPNPVSEQTPDGRSDEDNVEIKRVGELPAFDFEPKDHVQLGEELGILDIPRAVKLAGTRNYALKGVGFHLHRAVQQLALDVLDKRGYVPMDVPMLARGEAFKHTGFFPLGRDQTFAIEGEDRYLIGTSEVSLVSYYANEIIDLTEPVRLAAASSCFRSEIGSAGRDVRGLYRVHQFAKVEQVVFCANDPELSERMLQEMTANAEEVLRLLELPYRVVSVCIGDMSQKTHKQYDIETWMPSRQAYGETHSSSNLHDFQARRANIRYRDNNGKLQYCHTLNNTAVATPRILIPLLENHQREDGSVYVPKALRPYMGGLEEIRAPRS</sequence>
<dbReference type="EC" id="6.1.1.11" evidence="4 14"/>
<evidence type="ECO:0000256" key="4">
    <source>
        <dbReference type="ARBA" id="ARBA00012840"/>
    </source>
</evidence>
<evidence type="ECO:0000256" key="12">
    <source>
        <dbReference type="ARBA" id="ARBA00047929"/>
    </source>
</evidence>